<accession>A0ACC1QX50</accession>
<proteinExistence type="predicted"/>
<comment type="caution">
    <text evidence="1">The sequence shown here is derived from an EMBL/GenBank/DDBJ whole genome shotgun (WGS) entry which is preliminary data.</text>
</comment>
<organism evidence="1 2">
    <name type="scientific">Lecanicillium saksenae</name>
    <dbReference type="NCBI Taxonomy" id="468837"/>
    <lineage>
        <taxon>Eukaryota</taxon>
        <taxon>Fungi</taxon>
        <taxon>Dikarya</taxon>
        <taxon>Ascomycota</taxon>
        <taxon>Pezizomycotina</taxon>
        <taxon>Sordariomycetes</taxon>
        <taxon>Hypocreomycetidae</taxon>
        <taxon>Hypocreales</taxon>
        <taxon>Cordycipitaceae</taxon>
        <taxon>Lecanicillium</taxon>
    </lineage>
</organism>
<dbReference type="EMBL" id="JANAKD010000480">
    <property type="protein sequence ID" value="KAJ3493500.1"/>
    <property type="molecule type" value="Genomic_DNA"/>
</dbReference>
<name>A0ACC1QX50_9HYPO</name>
<evidence type="ECO:0000313" key="2">
    <source>
        <dbReference type="Proteomes" id="UP001148737"/>
    </source>
</evidence>
<evidence type="ECO:0000313" key="1">
    <source>
        <dbReference type="EMBL" id="KAJ3493500.1"/>
    </source>
</evidence>
<dbReference type="Proteomes" id="UP001148737">
    <property type="component" value="Unassembled WGS sequence"/>
</dbReference>
<sequence>MAAIVPSRMDQQFGPVLAGHFDFTLLFEQAIFEILPAALVILAIPWYVKKLAGGRQLVRPGLLLWGKLCLGALLCAMYVVRIVLWQRSAFSSTYSLASTIVSLFGALCAFFVIYVGHVCYLQPSTFLSLFFSVTMLCDIATTRSMFLRDMRAVGAIEIVILLIKFGLIVFEEIPKRQYFCADYLRVTVNAEANSGFWNRSFFVWLNPLLLNGFRRDFSIKDLPELEPESRPLVCSSGFLSTGVERILDGIRQGGDARNIASSLIGATILVFGGLAVSRAYFSRLGSRVQTGLKAILILAIYDKMQKLGAEDLVKAAAITLMTADVAKVQQMASLVHTSWSALLELAIGVYALYTFVGYACFLIFIPAFISAVATFFNAKKMSRASTAWNAKIEKRVAATSKTLDQLKNIKAAGLSYSLAQYLQDMRKDEIDTSMSDRYARVAMFGIHALNATMTPVIVFAGARFWTRTSPPMSSPDVFATFALILIISGPLNLLISQVTFFSGGYACVTRIRQYLLLEEVEDACSHIGPAGMANDTAENQNCTPAPKQCGVEVQNLTLLSKASVPLWQNVNVRIPVGSLAMLHGQVGTGKSLFMRTLLGEIRPAAGSILIPSAEVVSYSGQIPWLRNLTIKGNIIGYNAFVEPLYSEVIYACALDRDIAELPDGDETLVGTDGNNLSGGQKQRVGLARSLYFEASIVLLDDSFSSLDTETTCTIFYRLFGPKGFLRRRGRTIIMTTNKPDLLKAADVVLEITEGGHVVAENGLRDLSFVKDTAKSEIGESAERTKESCTTHPEKGASANVTNANSSNKQSRRHGDFALYSYFLRSAGMGLVISWICSVAFTATLGKMPQIFTQIWLDTDPKNNTYFIGFAVISFGVIICTCGTAIQYFMRIIPKSSTELHGRLLRSAMGATLSHISHTDSGVILNRFSQDISLVSQMLPIVFMQAVYMLFSVLVDVGVIASGAKYASPIIILLIIVLYVVQYFYLRTSRQLRLLELELTSPFFSLFKETSAGIEHIRAFQWQEKMMADFSALVDCALRPFYSLLSVQQWLEIVLDSTTCCAATILVSIATIMSNSTSDTALGLALLNLISFGTTASFLIRVWVMMESCLGGLSRIKAFCEETPQEDEGQNKIPVAENWPVNGRVDFKSVSAAYLSPSGAEIQAIDNADIAIEHGQKVGIIGRTGSGKSSMILVLLQLIKCSGGHILVDGRDITTVPRRVLRARITTLTQEGTEVPGSLRFNLYPFEGPQPSENLMITTLNRVGLWDYIVSMGGENLDGLMSDMHFSPGQKQIFFLARAMLHQATRATNIIIMDEASSSMDYEVDQQMQQLVEEAFAGCTVIIIAHRTHTLKNVDVILRLESGKVTQMVREEFVDEGLTETS</sequence>
<reference evidence="1" key="1">
    <citation type="submission" date="2022-07" db="EMBL/GenBank/DDBJ databases">
        <title>Genome Sequence of Lecanicillium saksenae.</title>
        <authorList>
            <person name="Buettner E."/>
        </authorList>
    </citation>
    <scope>NUCLEOTIDE SEQUENCE</scope>
    <source>
        <strain evidence="1">VT-O1</strain>
    </source>
</reference>
<gene>
    <name evidence="1" type="ORF">NLG97_g4685</name>
</gene>
<protein>
    <submittedName>
        <fullName evidence="1">Uncharacterized protein</fullName>
    </submittedName>
</protein>
<keyword evidence="2" id="KW-1185">Reference proteome</keyword>